<gene>
    <name evidence="5" type="ORF">AFUS01_LOCUS18597</name>
</gene>
<name>A0A8J2K0E5_9HEXA</name>
<proteinExistence type="inferred from homology"/>
<dbReference type="Proteomes" id="UP000708208">
    <property type="component" value="Unassembled WGS sequence"/>
</dbReference>
<dbReference type="OrthoDB" id="429145at2759"/>
<evidence type="ECO:0000259" key="4">
    <source>
        <dbReference type="PROSITE" id="PS51144"/>
    </source>
</evidence>
<dbReference type="GO" id="GO:0004089">
    <property type="term" value="F:carbonate dehydratase activity"/>
    <property type="evidence" value="ECO:0007669"/>
    <property type="project" value="UniProtKB-EC"/>
</dbReference>
<dbReference type="InterPro" id="IPR023561">
    <property type="entry name" value="Carbonic_anhydrase_a-class"/>
</dbReference>
<feature type="domain" description="Alpha-carbonic anhydrase" evidence="4">
    <location>
        <begin position="25"/>
        <end position="289"/>
    </location>
</feature>
<dbReference type="EMBL" id="CAJVCH010186245">
    <property type="protein sequence ID" value="CAG7729912.1"/>
    <property type="molecule type" value="Genomic_DNA"/>
</dbReference>
<keyword evidence="3" id="KW-0732">Signal</keyword>
<dbReference type="AlphaFoldDB" id="A0A8J2K0E5"/>
<sequence>MAAIYNSIGTVFYLLLILHLGACQEDFCYAEAECGPQTWGGLCSRGTQQSPVALAYNFVDFLNGEERELLQSGAYLEQQSFFIENNGNTVSIRLRLDLTSTTYLSGSLLGGSYVFSQLHFHWGSDDQQGSEHIFDGIRKPMEAHFVHYANRYPGISEALTSNTPGAVTVFAVIFDISDSDNPALNPIIRELRKLHNANPEVRIQSRGLVLTDLLCPNTLREVEVIQYDGSLTTPDCAEVVLWNLMIPTIPISQNQLNEFRRLRNRRGRPLSNNFRPLQNLNGRVLRYFRTSIPR</sequence>
<dbReference type="CDD" id="cd00326">
    <property type="entry name" value="alpha_CA"/>
    <property type="match status" value="1"/>
</dbReference>
<evidence type="ECO:0000256" key="2">
    <source>
        <dbReference type="ARBA" id="ARBA00048348"/>
    </source>
</evidence>
<feature type="chain" id="PRO_5035312857" description="Alpha-carbonic anhydrase domain-containing protein" evidence="3">
    <location>
        <begin position="24"/>
        <end position="294"/>
    </location>
</feature>
<dbReference type="PROSITE" id="PS51144">
    <property type="entry name" value="ALPHA_CA_2"/>
    <property type="match status" value="1"/>
</dbReference>
<dbReference type="InterPro" id="IPR001148">
    <property type="entry name" value="CA_dom"/>
</dbReference>
<protein>
    <recommendedName>
        <fullName evidence="4">Alpha-carbonic anhydrase domain-containing protein</fullName>
    </recommendedName>
</protein>
<dbReference type="SMART" id="SM01057">
    <property type="entry name" value="Carb_anhydrase"/>
    <property type="match status" value="1"/>
</dbReference>
<reference evidence="5" key="1">
    <citation type="submission" date="2021-06" db="EMBL/GenBank/DDBJ databases">
        <authorList>
            <person name="Hodson N. C."/>
            <person name="Mongue J. A."/>
            <person name="Jaron S. K."/>
        </authorList>
    </citation>
    <scope>NUCLEOTIDE SEQUENCE</scope>
</reference>
<keyword evidence="6" id="KW-1185">Reference proteome</keyword>
<accession>A0A8J2K0E5</accession>
<comment type="caution">
    <text evidence="5">The sequence shown here is derived from an EMBL/GenBank/DDBJ whole genome shotgun (WGS) entry which is preliminary data.</text>
</comment>
<evidence type="ECO:0000313" key="5">
    <source>
        <dbReference type="EMBL" id="CAG7729912.1"/>
    </source>
</evidence>
<dbReference type="PANTHER" id="PTHR18952:SF265">
    <property type="entry name" value="CARBONIC ANHYDRASE"/>
    <property type="match status" value="1"/>
</dbReference>
<organism evidence="5 6">
    <name type="scientific">Allacma fusca</name>
    <dbReference type="NCBI Taxonomy" id="39272"/>
    <lineage>
        <taxon>Eukaryota</taxon>
        <taxon>Metazoa</taxon>
        <taxon>Ecdysozoa</taxon>
        <taxon>Arthropoda</taxon>
        <taxon>Hexapoda</taxon>
        <taxon>Collembola</taxon>
        <taxon>Symphypleona</taxon>
        <taxon>Sminthuridae</taxon>
        <taxon>Allacma</taxon>
    </lineage>
</organism>
<dbReference type="GO" id="GO:0008270">
    <property type="term" value="F:zinc ion binding"/>
    <property type="evidence" value="ECO:0007669"/>
    <property type="project" value="InterPro"/>
</dbReference>
<evidence type="ECO:0000313" key="6">
    <source>
        <dbReference type="Proteomes" id="UP000708208"/>
    </source>
</evidence>
<dbReference type="PANTHER" id="PTHR18952">
    <property type="entry name" value="CARBONIC ANHYDRASE"/>
    <property type="match status" value="1"/>
</dbReference>
<evidence type="ECO:0000256" key="1">
    <source>
        <dbReference type="ARBA" id="ARBA00010718"/>
    </source>
</evidence>
<dbReference type="Pfam" id="PF00194">
    <property type="entry name" value="Carb_anhydrase"/>
    <property type="match status" value="1"/>
</dbReference>
<comment type="catalytic activity">
    <reaction evidence="2">
        <text>hydrogencarbonate + H(+) = CO2 + H2O</text>
        <dbReference type="Rhea" id="RHEA:10748"/>
        <dbReference type="ChEBI" id="CHEBI:15377"/>
        <dbReference type="ChEBI" id="CHEBI:15378"/>
        <dbReference type="ChEBI" id="CHEBI:16526"/>
        <dbReference type="ChEBI" id="CHEBI:17544"/>
        <dbReference type="EC" id="4.2.1.1"/>
    </reaction>
</comment>
<comment type="similarity">
    <text evidence="1">Belongs to the alpha-carbonic anhydrase family.</text>
</comment>
<feature type="signal peptide" evidence="3">
    <location>
        <begin position="1"/>
        <end position="23"/>
    </location>
</feature>
<evidence type="ECO:0000256" key="3">
    <source>
        <dbReference type="SAM" id="SignalP"/>
    </source>
</evidence>